<evidence type="ECO:0000256" key="2">
    <source>
        <dbReference type="ARBA" id="ARBA00022723"/>
    </source>
</evidence>
<evidence type="ECO:0000256" key="1">
    <source>
        <dbReference type="ARBA" id="ARBA00001968"/>
    </source>
</evidence>
<dbReference type="Pfam" id="PF13359">
    <property type="entry name" value="DDE_Tnp_4"/>
    <property type="match status" value="1"/>
</dbReference>
<dbReference type="AlphaFoldDB" id="A0A7M4ED63"/>
<evidence type="ECO:0000313" key="5">
    <source>
        <dbReference type="Proteomes" id="UP000594220"/>
    </source>
</evidence>
<protein>
    <recommendedName>
        <fullName evidence="3">DDE Tnp4 domain-containing protein</fullName>
    </recommendedName>
</protein>
<sequence length="138" mass="15342">GTPIRGSMTPFHAVFGSRWQYPASLIWQADQGPTPPGGLWHSPHSPPRDLGTCSPHGHLYYSSRGFHSMVLQAIMDHQGMFMHMNAGWVGSTHDTCIFKNSSLAPRLHPWGWSQPPSGWAYSARLCLHVCYCAVTKNN</sequence>
<reference evidence="4" key="2">
    <citation type="submission" date="2025-09" db="UniProtKB">
        <authorList>
            <consortium name="Ensembl"/>
        </authorList>
    </citation>
    <scope>IDENTIFICATION</scope>
</reference>
<proteinExistence type="predicted"/>
<comment type="cofactor">
    <cofactor evidence="1">
        <name>a divalent metal cation</name>
        <dbReference type="ChEBI" id="CHEBI:60240"/>
    </cofactor>
</comment>
<accession>A0A7M4ED63</accession>
<evidence type="ECO:0000313" key="4">
    <source>
        <dbReference type="Ensembl" id="ENSCPRP00005007930.1"/>
    </source>
</evidence>
<keyword evidence="5" id="KW-1185">Reference proteome</keyword>
<keyword evidence="2" id="KW-0479">Metal-binding</keyword>
<name>A0A7M4ED63_CROPO</name>
<dbReference type="InterPro" id="IPR027806">
    <property type="entry name" value="HARBI1_dom"/>
</dbReference>
<dbReference type="Ensembl" id="ENSCPRT00005009316.1">
    <property type="protein sequence ID" value="ENSCPRP00005007930.1"/>
    <property type="gene ID" value="ENSCPRG00005005637.1"/>
</dbReference>
<feature type="domain" description="DDE Tnp4" evidence="3">
    <location>
        <begin position="55"/>
        <end position="108"/>
    </location>
</feature>
<organism evidence="4 5">
    <name type="scientific">Crocodylus porosus</name>
    <name type="common">Saltwater crocodile</name>
    <name type="synonym">Estuarine crocodile</name>
    <dbReference type="NCBI Taxonomy" id="8502"/>
    <lineage>
        <taxon>Eukaryota</taxon>
        <taxon>Metazoa</taxon>
        <taxon>Chordata</taxon>
        <taxon>Craniata</taxon>
        <taxon>Vertebrata</taxon>
        <taxon>Euteleostomi</taxon>
        <taxon>Archelosauria</taxon>
        <taxon>Archosauria</taxon>
        <taxon>Crocodylia</taxon>
        <taxon>Longirostres</taxon>
        <taxon>Crocodylidae</taxon>
        <taxon>Crocodylus</taxon>
    </lineage>
</organism>
<dbReference type="Proteomes" id="UP000594220">
    <property type="component" value="Unplaced"/>
</dbReference>
<reference evidence="4" key="1">
    <citation type="submission" date="2025-08" db="UniProtKB">
        <authorList>
            <consortium name="Ensembl"/>
        </authorList>
    </citation>
    <scope>IDENTIFICATION</scope>
</reference>
<dbReference type="GO" id="GO:0046872">
    <property type="term" value="F:metal ion binding"/>
    <property type="evidence" value="ECO:0007669"/>
    <property type="project" value="UniProtKB-KW"/>
</dbReference>
<evidence type="ECO:0000259" key="3">
    <source>
        <dbReference type="Pfam" id="PF13359"/>
    </source>
</evidence>